<proteinExistence type="predicted"/>
<keyword evidence="2" id="KW-1185">Reference proteome</keyword>
<gene>
    <name evidence="1" type="ORF">GCWU000325_01214</name>
</gene>
<name>C9LG73_9BACT</name>
<protein>
    <submittedName>
        <fullName evidence="1">Uncharacterized protein</fullName>
    </submittedName>
</protein>
<dbReference type="HOGENOM" id="CLU_3187507_0_0_10"/>
<dbReference type="Proteomes" id="UP000003460">
    <property type="component" value="Unassembled WGS sequence"/>
</dbReference>
<organism evidence="1 2">
    <name type="scientific">Alloprevotella tannerae ATCC 51259</name>
    <dbReference type="NCBI Taxonomy" id="626522"/>
    <lineage>
        <taxon>Bacteria</taxon>
        <taxon>Pseudomonadati</taxon>
        <taxon>Bacteroidota</taxon>
        <taxon>Bacteroidia</taxon>
        <taxon>Bacteroidales</taxon>
        <taxon>Prevotellaceae</taxon>
        <taxon>Alloprevotella</taxon>
    </lineage>
</organism>
<dbReference type="AlphaFoldDB" id="C9LG73"/>
<evidence type="ECO:0000313" key="2">
    <source>
        <dbReference type="Proteomes" id="UP000003460"/>
    </source>
</evidence>
<sequence>MSVQICHSPCSYSFNTYFREPMLPSYFHLFMWLFSIHNDGLRIDNE</sequence>
<reference evidence="1" key="1">
    <citation type="submission" date="2009-09" db="EMBL/GenBank/DDBJ databases">
        <authorList>
            <person name="Weinstock G."/>
            <person name="Sodergren E."/>
            <person name="Clifton S."/>
            <person name="Fulton L."/>
            <person name="Fulton B."/>
            <person name="Courtney L."/>
            <person name="Fronick C."/>
            <person name="Harrison M."/>
            <person name="Strong C."/>
            <person name="Farmer C."/>
            <person name="Delahaunty K."/>
            <person name="Markovic C."/>
            <person name="Hall O."/>
            <person name="Minx P."/>
            <person name="Tomlinson C."/>
            <person name="Mitreva M."/>
            <person name="Nelson J."/>
            <person name="Hou S."/>
            <person name="Wollam A."/>
            <person name="Pepin K.H."/>
            <person name="Johnson M."/>
            <person name="Bhonagiri V."/>
            <person name="Nash W.E."/>
            <person name="Warren W."/>
            <person name="Chinwalla A."/>
            <person name="Mardis E.R."/>
            <person name="Wilson R.K."/>
        </authorList>
    </citation>
    <scope>NUCLEOTIDE SEQUENCE [LARGE SCALE GENOMIC DNA]</scope>
    <source>
        <strain evidence="1">ATCC 51259</strain>
    </source>
</reference>
<evidence type="ECO:0000313" key="1">
    <source>
        <dbReference type="EMBL" id="EEX71681.1"/>
    </source>
</evidence>
<dbReference type="EMBL" id="ACIJ02000018">
    <property type="protein sequence ID" value="EEX71681.1"/>
    <property type="molecule type" value="Genomic_DNA"/>
</dbReference>
<comment type="caution">
    <text evidence="1">The sequence shown here is derived from an EMBL/GenBank/DDBJ whole genome shotgun (WGS) entry which is preliminary data.</text>
</comment>
<accession>C9LG73</accession>